<reference evidence="8" key="1">
    <citation type="submission" date="2019-05" db="EMBL/GenBank/DDBJ databases">
        <title>Annotation for the trematode Fasciolopsis buski.</title>
        <authorList>
            <person name="Choi Y.-J."/>
        </authorList>
    </citation>
    <scope>NUCLEOTIDE SEQUENCE</scope>
    <source>
        <strain evidence="8">HT</strain>
        <tissue evidence="8">Whole worm</tissue>
    </source>
</reference>
<dbReference type="InterPro" id="IPR019133">
    <property type="entry name" value="MIC60"/>
</dbReference>
<dbReference type="PANTHER" id="PTHR15415">
    <property type="entry name" value="MITOFILIN"/>
    <property type="match status" value="1"/>
</dbReference>
<dbReference type="EMBL" id="LUCM01002624">
    <property type="protein sequence ID" value="KAA0197084.1"/>
    <property type="molecule type" value="Genomic_DNA"/>
</dbReference>
<dbReference type="PANTHER" id="PTHR15415:SF7">
    <property type="entry name" value="MICOS COMPLEX SUBUNIT MIC60"/>
    <property type="match status" value="1"/>
</dbReference>
<keyword evidence="9" id="KW-1185">Reference proteome</keyword>
<dbReference type="Proteomes" id="UP000728185">
    <property type="component" value="Unassembled WGS sequence"/>
</dbReference>
<evidence type="ECO:0000256" key="7">
    <source>
        <dbReference type="RuleBase" id="RU363000"/>
    </source>
</evidence>
<comment type="caution">
    <text evidence="8">The sequence shown here is derived from an EMBL/GenBank/DDBJ whole genome shotgun (WGS) entry which is preliminary data.</text>
</comment>
<keyword evidence="4" id="KW-1133">Transmembrane helix</keyword>
<dbReference type="GO" id="GO:0061617">
    <property type="term" value="C:MICOS complex"/>
    <property type="evidence" value="ECO:0007669"/>
    <property type="project" value="TreeGrafter"/>
</dbReference>
<comment type="subcellular location">
    <subcellularLocation>
        <location evidence="7">Mitochondrion inner membrane</location>
        <topology evidence="7">Single-pass membrane protein</topology>
    </subcellularLocation>
</comment>
<dbReference type="AlphaFoldDB" id="A0A8E0VJG5"/>
<dbReference type="Pfam" id="PF09731">
    <property type="entry name" value="Mitofilin"/>
    <property type="match status" value="2"/>
</dbReference>
<keyword evidence="6" id="KW-0472">Membrane</keyword>
<comment type="function">
    <text evidence="7">Component of the MICOS complex, a large protein complex of the mitochondrial inner membrane that plays crucial roles in the maintenance of crista junctions, inner membrane architecture, and formation of contact sites to the outer membrane.</text>
</comment>
<evidence type="ECO:0000256" key="1">
    <source>
        <dbReference type="ARBA" id="ARBA00010877"/>
    </source>
</evidence>
<evidence type="ECO:0000256" key="5">
    <source>
        <dbReference type="ARBA" id="ARBA00023128"/>
    </source>
</evidence>
<dbReference type="GO" id="GO:0042407">
    <property type="term" value="P:cristae formation"/>
    <property type="evidence" value="ECO:0007669"/>
    <property type="project" value="TreeGrafter"/>
</dbReference>
<evidence type="ECO:0000313" key="8">
    <source>
        <dbReference type="EMBL" id="KAA0197084.1"/>
    </source>
</evidence>
<keyword evidence="3 7" id="KW-0999">Mitochondrion inner membrane</keyword>
<evidence type="ECO:0000256" key="4">
    <source>
        <dbReference type="ARBA" id="ARBA00022989"/>
    </source>
</evidence>
<gene>
    <name evidence="8" type="ORF">FBUS_10818</name>
</gene>
<proteinExistence type="inferred from homology"/>
<keyword evidence="2 7" id="KW-0812">Transmembrane</keyword>
<accession>A0A8E0VJG5</accession>
<name>A0A8E0VJG5_9TREM</name>
<dbReference type="OrthoDB" id="10261039at2759"/>
<evidence type="ECO:0000313" key="9">
    <source>
        <dbReference type="Proteomes" id="UP000728185"/>
    </source>
</evidence>
<evidence type="ECO:0000256" key="6">
    <source>
        <dbReference type="ARBA" id="ARBA00023136"/>
    </source>
</evidence>
<comment type="subunit">
    <text evidence="7">Component of the mitochondrial contact site and cristae organizing system (MICOS) complex.</text>
</comment>
<evidence type="ECO:0000256" key="3">
    <source>
        <dbReference type="ARBA" id="ARBA00022792"/>
    </source>
</evidence>
<organism evidence="8 9">
    <name type="scientific">Fasciolopsis buskii</name>
    <dbReference type="NCBI Taxonomy" id="27845"/>
    <lineage>
        <taxon>Eukaryota</taxon>
        <taxon>Metazoa</taxon>
        <taxon>Spiralia</taxon>
        <taxon>Lophotrochozoa</taxon>
        <taxon>Platyhelminthes</taxon>
        <taxon>Trematoda</taxon>
        <taxon>Digenea</taxon>
        <taxon>Plagiorchiida</taxon>
        <taxon>Echinostomata</taxon>
        <taxon>Echinostomatoidea</taxon>
        <taxon>Fasciolidae</taxon>
        <taxon>Fasciolopsis</taxon>
    </lineage>
</organism>
<keyword evidence="5 7" id="KW-0496">Mitochondrion</keyword>
<protein>
    <recommendedName>
        <fullName evidence="7">MICOS complex subunit MIC60</fullName>
    </recommendedName>
    <alternativeName>
        <fullName evidence="7">Mitofilin</fullName>
    </alternativeName>
</protein>
<evidence type="ECO:0000256" key="2">
    <source>
        <dbReference type="ARBA" id="ARBA00022692"/>
    </source>
</evidence>
<comment type="similarity">
    <text evidence="1 7">Belongs to the MICOS complex subunit Mic60 family.</text>
</comment>
<sequence length="160" mass="17863">MYKVCRRVALVDETGGSLWTYALSWLQSVLILDAFGRKYLNRIPWFRGALTEPLLEGNTEVGDLDAGLDTFTLLRSAKAALSLDRKDFPESEVDLSEELKDVDDGIELAVRLVGQLRGQARLVAADWLADARLYLEVRQAARALLAYAAARGMSTFQKRL</sequence>